<dbReference type="RefSeq" id="WP_301192053.1">
    <property type="nucleotide sequence ID" value="NZ_JAPDPJ010000055.1"/>
</dbReference>
<comment type="caution">
    <text evidence="1">The sequence shown here is derived from an EMBL/GenBank/DDBJ whole genome shotgun (WGS) entry which is preliminary data.</text>
</comment>
<reference evidence="1" key="1">
    <citation type="submission" date="2022-10" db="EMBL/GenBank/DDBJ databases">
        <authorList>
            <person name="Yu W.X."/>
        </authorList>
    </citation>
    <scope>NUCLEOTIDE SEQUENCE</scope>
    <source>
        <strain evidence="1">AAT</strain>
    </source>
</reference>
<dbReference type="Proteomes" id="UP001209229">
    <property type="component" value="Unassembled WGS sequence"/>
</dbReference>
<evidence type="ECO:0000313" key="1">
    <source>
        <dbReference type="EMBL" id="MCW3788494.1"/>
    </source>
</evidence>
<accession>A0AAE3M7B9</accession>
<proteinExistence type="predicted"/>
<keyword evidence="2" id="KW-1185">Reference proteome</keyword>
<gene>
    <name evidence="1" type="primary">dptG</name>
    <name evidence="1" type="ORF">OM075_18640</name>
</gene>
<dbReference type="NCBIfam" id="TIGR03236">
    <property type="entry name" value="dnd_assoc_1"/>
    <property type="match status" value="1"/>
</dbReference>
<evidence type="ECO:0000313" key="2">
    <source>
        <dbReference type="Proteomes" id="UP001209229"/>
    </source>
</evidence>
<protein>
    <submittedName>
        <fullName evidence="1">DNA phosphorothioation-dependent restriction protein DptG</fullName>
    </submittedName>
</protein>
<name>A0AAE3M7B9_9BACT</name>
<sequence length="504" mass="58411">MVLTFDKNKIKGSFSKSIKDVESDCLIASNNFQHCKGKIIKVFPFATDETGLNASESDFKTFNGVIGNVVRKAFSCPSKNVIVDKDFILNEIGKKDDFIGNEQVKILQDIIEKLLFDKNGDIFKFDLKVLKYLQFEKENAKLKSIAEFVTGTLITNDIQKMIKDVDTPSNEHLLYRLVLDVLQDAEDNNGKYVDSQNGFYEGLLTKNLKEQLKKDIESLSVDENGFIENINQLIKFYFFQLIVQLCLAFDHFIYAKEKRNVPKLFFTFNWEKVNKSRLGIVNGWQLLESHTEDLFVHANCLEFLNTINWKTEGLKTYKEIEVELEELDEEELFTLNTTIQSIIHMYKTNFLEDIQFKEGKTWEDIDKKNFTTLDTTDNKTLVIDSIKELFHTIKFQFKYGKGGTAQKAYSNWFKRFSLVNYLRRRGPLGMALSMDKQLLLLLTSLSIGNKDKILVKHLWEELENKGVYLDLESKKEAIKLFEQIAILEKKSDSGDAQYVKKLTN</sequence>
<dbReference type="EMBL" id="JAPDPJ010000055">
    <property type="protein sequence ID" value="MCW3788494.1"/>
    <property type="molecule type" value="Genomic_DNA"/>
</dbReference>
<dbReference type="AlphaFoldDB" id="A0AAE3M7B9"/>
<organism evidence="1 2">
    <name type="scientific">Plebeiibacterium sediminum</name>
    <dbReference type="NCBI Taxonomy" id="2992112"/>
    <lineage>
        <taxon>Bacteria</taxon>
        <taxon>Pseudomonadati</taxon>
        <taxon>Bacteroidota</taxon>
        <taxon>Bacteroidia</taxon>
        <taxon>Marinilabiliales</taxon>
        <taxon>Marinilabiliaceae</taxon>
        <taxon>Plebeiibacterium</taxon>
    </lineage>
</organism>
<dbReference type="InterPro" id="IPR017645">
    <property type="entry name" value="Dnd_assoc_1"/>
</dbReference>